<dbReference type="NCBIfam" id="NF008169">
    <property type="entry name" value="PRK10917.2-3"/>
    <property type="match status" value="1"/>
</dbReference>
<evidence type="ECO:0000256" key="3">
    <source>
        <dbReference type="ARBA" id="ARBA00022801"/>
    </source>
</evidence>
<evidence type="ECO:0000256" key="2">
    <source>
        <dbReference type="ARBA" id="ARBA00022763"/>
    </source>
</evidence>
<keyword evidence="4" id="KW-0347">Helicase</keyword>
<evidence type="ECO:0000259" key="8">
    <source>
        <dbReference type="PROSITE" id="PS51192"/>
    </source>
</evidence>
<dbReference type="Pfam" id="PF00271">
    <property type="entry name" value="Helicase_C"/>
    <property type="match status" value="1"/>
</dbReference>
<keyword evidence="6" id="KW-0238">DNA-binding</keyword>
<dbReference type="SMART" id="SM00487">
    <property type="entry name" value="DEXDc"/>
    <property type="match status" value="1"/>
</dbReference>
<name>A0ABM8Q358_9BACT</name>
<dbReference type="PANTHER" id="PTHR47964:SF1">
    <property type="entry name" value="ATP-DEPENDENT DNA HELICASE HOMOLOG RECG, CHLOROPLASTIC"/>
    <property type="match status" value="1"/>
</dbReference>
<keyword evidence="3 10" id="KW-0378">Hydrolase</keyword>
<reference evidence="10 11" key="1">
    <citation type="submission" date="2020-11" db="EMBL/GenBank/DDBJ databases">
        <authorList>
            <person name="Peeters C."/>
        </authorList>
    </citation>
    <scope>NUCLEOTIDE SEQUENCE [LARGE SCALE GENOMIC DNA]</scope>
    <source>
        <strain evidence="10 11">LMG 8286</strain>
    </source>
</reference>
<evidence type="ECO:0000259" key="9">
    <source>
        <dbReference type="PROSITE" id="PS51194"/>
    </source>
</evidence>
<feature type="domain" description="Helicase ATP-binding" evidence="8">
    <location>
        <begin position="242"/>
        <end position="393"/>
    </location>
</feature>
<dbReference type="PROSITE" id="PS51192">
    <property type="entry name" value="HELICASE_ATP_BIND_1"/>
    <property type="match status" value="1"/>
</dbReference>
<gene>
    <name evidence="10" type="primary">mfd_1</name>
    <name evidence="10" type="ORF">LMG8286_00846</name>
</gene>
<keyword evidence="2" id="KW-0227">DNA damage</keyword>
<dbReference type="Proteomes" id="UP000789359">
    <property type="component" value="Unassembled WGS sequence"/>
</dbReference>
<dbReference type="SMART" id="SM00490">
    <property type="entry name" value="HELICc"/>
    <property type="match status" value="1"/>
</dbReference>
<dbReference type="Pfam" id="PF00270">
    <property type="entry name" value="DEAD"/>
    <property type="match status" value="1"/>
</dbReference>
<dbReference type="EC" id="3.6.4.-" evidence="10"/>
<evidence type="ECO:0000313" key="11">
    <source>
        <dbReference type="Proteomes" id="UP000789359"/>
    </source>
</evidence>
<dbReference type="CDD" id="cd04488">
    <property type="entry name" value="RecG_wedge_OBF"/>
    <property type="match status" value="1"/>
</dbReference>
<dbReference type="InterPro" id="IPR011545">
    <property type="entry name" value="DEAD/DEAH_box_helicase_dom"/>
</dbReference>
<dbReference type="InterPro" id="IPR001650">
    <property type="entry name" value="Helicase_C-like"/>
</dbReference>
<evidence type="ECO:0000256" key="4">
    <source>
        <dbReference type="ARBA" id="ARBA00022806"/>
    </source>
</evidence>
<dbReference type="PANTHER" id="PTHR47964">
    <property type="entry name" value="ATP-DEPENDENT DNA HELICASE HOMOLOG RECG, CHLOROPLASTIC"/>
    <property type="match status" value="1"/>
</dbReference>
<organism evidence="10 11">
    <name type="scientific">Campylobacter suis</name>
    <dbReference type="NCBI Taxonomy" id="2790657"/>
    <lineage>
        <taxon>Bacteria</taxon>
        <taxon>Pseudomonadati</taxon>
        <taxon>Campylobacterota</taxon>
        <taxon>Epsilonproteobacteria</taxon>
        <taxon>Campylobacterales</taxon>
        <taxon>Campylobacteraceae</taxon>
        <taxon>Campylobacter</taxon>
    </lineage>
</organism>
<evidence type="ECO:0000256" key="1">
    <source>
        <dbReference type="ARBA" id="ARBA00022741"/>
    </source>
</evidence>
<evidence type="ECO:0000256" key="6">
    <source>
        <dbReference type="ARBA" id="ARBA00023125"/>
    </source>
</evidence>
<keyword evidence="7" id="KW-0234">DNA repair</keyword>
<evidence type="ECO:0000256" key="5">
    <source>
        <dbReference type="ARBA" id="ARBA00022840"/>
    </source>
</evidence>
<dbReference type="SUPFAM" id="SSF52540">
    <property type="entry name" value="P-loop containing nucleoside triphosphate hydrolases"/>
    <property type="match status" value="1"/>
</dbReference>
<keyword evidence="1" id="KW-0547">Nucleotide-binding</keyword>
<protein>
    <submittedName>
        <fullName evidence="10">Transcription-repair-coupling factor</fullName>
        <ecNumber evidence="10">3.6.4.-</ecNumber>
    </submittedName>
</protein>
<keyword evidence="11" id="KW-1185">Reference proteome</keyword>
<dbReference type="RefSeq" id="WP_230056600.1">
    <property type="nucleotide sequence ID" value="NZ_CAJHOE010000001.1"/>
</dbReference>
<dbReference type="PROSITE" id="PS51194">
    <property type="entry name" value="HELICASE_CTER"/>
    <property type="match status" value="1"/>
</dbReference>
<dbReference type="Gene3D" id="3.40.50.300">
    <property type="entry name" value="P-loop containing nucleotide triphosphate hydrolases"/>
    <property type="match status" value="2"/>
</dbReference>
<dbReference type="GO" id="GO:0016787">
    <property type="term" value="F:hydrolase activity"/>
    <property type="evidence" value="ECO:0007669"/>
    <property type="project" value="UniProtKB-KW"/>
</dbReference>
<dbReference type="EMBL" id="CAJHOE010000001">
    <property type="protein sequence ID" value="CAD7287215.1"/>
    <property type="molecule type" value="Genomic_DNA"/>
</dbReference>
<comment type="caution">
    <text evidence="10">The sequence shown here is derived from an EMBL/GenBank/DDBJ whole genome shotgun (WGS) entry which is preliminary data.</text>
</comment>
<dbReference type="InterPro" id="IPR014001">
    <property type="entry name" value="Helicase_ATP-bd"/>
</dbReference>
<feature type="domain" description="Helicase C-terminal" evidence="9">
    <location>
        <begin position="411"/>
        <end position="563"/>
    </location>
</feature>
<evidence type="ECO:0000313" key="10">
    <source>
        <dbReference type="EMBL" id="CAD7287215.1"/>
    </source>
</evidence>
<evidence type="ECO:0000256" key="7">
    <source>
        <dbReference type="ARBA" id="ARBA00023204"/>
    </source>
</evidence>
<proteinExistence type="predicted"/>
<sequence length="604" mass="68094">MKFEPKDREELASIGIFSLLDLALCLPKNFESSFLTQSPRQGMVCVEAEISSLRRANGGMLVASAFCKTWECEIKIVIFHAKSWHYGAFKVHKELILSGTCAYAYGAWQLTNPKIITKTGTITPKFRRDMKDEKLLKIIAKYINEQNLIDEGLNGLEISYLLSLHGGDENAVLLLEKLRSGELDTNVLKFVEIFNYIKKLNSKKLVYKNQKVELFEIEQWLKNLPFSPTNDQISAIYDIRTDLKNNHAVRRVVMGDVGSGKTIVMLAGALSVYPQKAVLMAPTSILAEQLYSEAVRLLPEFMRVVLLKSGEKNSNLDSANLIIGTHVLLYTDLPKAPLVMVDEQHRFGSAQRAKIEELVKDGDRMATFVQFSATPIPRTLTLINSSLVSYSFLREIPFKKHIRTQVIKNADFLSFLSHLRSEIAKGRQAIIVYPLVESSENFNYQSLSEASEFWLKNFKNVFITHGKDKNKEEILAKFRDEGEILLATTIVEVGISLPRLSTILVVGAERLGLATLHQLRGRVGRNGGEGYCFLYTKLKAIPARLTEFSATIDGFKIAELDLKNRQSGDILNGSVQHGATFEYYDYEEEITLAAKDRVQKLSYV</sequence>
<dbReference type="InterPro" id="IPR047112">
    <property type="entry name" value="RecG/Mfd"/>
</dbReference>
<dbReference type="InterPro" id="IPR027417">
    <property type="entry name" value="P-loop_NTPase"/>
</dbReference>
<accession>A0ABM8Q358</accession>
<keyword evidence="5" id="KW-0067">ATP-binding</keyword>